<dbReference type="STRING" id="246199.CUS_7331"/>
<evidence type="ECO:0000313" key="2">
    <source>
        <dbReference type="EMBL" id="EGC04645.1"/>
    </source>
</evidence>
<accession>E9S7V6</accession>
<feature type="transmembrane region" description="Helical" evidence="1">
    <location>
        <begin position="72"/>
        <end position="92"/>
    </location>
</feature>
<reference evidence="2 3" key="1">
    <citation type="submission" date="2011-02" db="EMBL/GenBank/DDBJ databases">
        <authorList>
            <person name="Nelson K.E."/>
            <person name="Sutton G."/>
            <person name="Torralba M."/>
            <person name="Durkin S."/>
            <person name="Harkins D."/>
            <person name="Montgomery R."/>
            <person name="Ziemer C."/>
            <person name="Klaassens E."/>
            <person name="Ocuiv P."/>
            <person name="Morrison M."/>
        </authorList>
    </citation>
    <scope>NUCLEOTIDE SEQUENCE [LARGE SCALE GENOMIC DNA]</scope>
    <source>
        <strain evidence="2 3">8</strain>
    </source>
</reference>
<keyword evidence="1" id="KW-0472">Membrane</keyword>
<keyword evidence="1" id="KW-0812">Transmembrane</keyword>
<comment type="caution">
    <text evidence="2">The sequence shown here is derived from an EMBL/GenBank/DDBJ whole genome shotgun (WGS) entry which is preliminary data.</text>
</comment>
<feature type="transmembrane region" description="Helical" evidence="1">
    <location>
        <begin position="445"/>
        <end position="462"/>
    </location>
</feature>
<dbReference type="PANTHER" id="PTHR38454:SF1">
    <property type="entry name" value="INTEGRAL MEMBRANE PROTEIN"/>
    <property type="match status" value="1"/>
</dbReference>
<dbReference type="EMBL" id="ADKM02000018">
    <property type="protein sequence ID" value="EGC04645.1"/>
    <property type="molecule type" value="Genomic_DNA"/>
</dbReference>
<evidence type="ECO:0000313" key="3">
    <source>
        <dbReference type="Proteomes" id="UP000004259"/>
    </source>
</evidence>
<sequence>MSARGVKISEKALHWCCVCGIIIYVCNTIGNDRYLHAGCVKMQRVVNCKKKGQMQMFKSKLSPPEGKGKERYLLLFIVAFVGMMIAFLPNMINNKGIFMYYGDFNSQQLMFYKHAQQMVKEGNFGWDWGTDLGSGFVGTYSFYLLGSPFFWLTTLFPVGSTVYLMPWLLAIKTGVAAMCAYAYIRRFITNRDCAAIGGLLYAFSGFQTYNIFFNHFHDATAFFPLLLLAFELLVQEKKRGAFAIAVAITATISYFFFVSAVVFTVIYFFLRCIDKDFEIDVKKFVSLGIEAVIGLAMSCIILLPSVLMVMNNYRVNERMVGLDYILYNDKARVARIFQAFFTLSDMPARVNIFDVDSARWASLAGYLPLFSMCGVIAYMRTRKKRDWLSWSVIVFVIMACVPFLNSAFTLFNASYYARWYYHPILLFALMTAKVLEEDHTQLKKGFIPTAAAGIGFLAVGLLPKYEGEDIVYGKLAQYPELYYIQVGVTLAMIIALGVLIYFIAKKKLDFHKTALVMTMISCIVCNTSEVWYGVKQGSDNANYIEHGINGGKNIDAAALDAAFSYGGEDSDFYRIDVSDSIDNWVMFWDMPCMRCFHSCVDPSIMDFYAEIGQQRDVATRIDTDYYALRSLNSVRYYFNELPEKQRKGEEEVTHPELVPKLQGFTYLDTMNGFNIYENNNYIPMGFAFDYYVTDNDIKNESELNRSLMLEKALVINDNQAATYSDYIRYYSFLDEDFSYDAYVQNCADRKAESCYYFRHDTNGFTGRINLSSPKLVYFSVPYEKGWSATVNGVETKVEKVNYGMMAVPVPAGDCEIKFTYSAEGQTKGIALTVIGFVGLAVYLAYYKFFDKETKEENKKKNAESRKEV</sequence>
<feature type="transmembrane region" description="Helical" evidence="1">
    <location>
        <begin position="358"/>
        <end position="378"/>
    </location>
</feature>
<feature type="transmembrane region" description="Helical" evidence="1">
    <location>
        <begin position="164"/>
        <end position="184"/>
    </location>
</feature>
<name>E9S7V6_RUMAL</name>
<organism evidence="2 3">
    <name type="scientific">Ruminococcus albus 8</name>
    <dbReference type="NCBI Taxonomy" id="246199"/>
    <lineage>
        <taxon>Bacteria</taxon>
        <taxon>Bacillati</taxon>
        <taxon>Bacillota</taxon>
        <taxon>Clostridia</taxon>
        <taxon>Eubacteriales</taxon>
        <taxon>Oscillospiraceae</taxon>
        <taxon>Ruminococcus</taxon>
    </lineage>
</organism>
<gene>
    <name evidence="2" type="ORF">CUS_7331</name>
</gene>
<dbReference type="PANTHER" id="PTHR38454">
    <property type="entry name" value="INTEGRAL MEMBRANE PROTEIN-RELATED"/>
    <property type="match status" value="1"/>
</dbReference>
<dbReference type="eggNOG" id="COG4485">
    <property type="taxonomic scope" value="Bacteria"/>
</dbReference>
<keyword evidence="1" id="KW-1133">Transmembrane helix</keyword>
<keyword evidence="3" id="KW-1185">Reference proteome</keyword>
<feature type="transmembrane region" description="Helical" evidence="1">
    <location>
        <begin position="193"/>
        <end position="213"/>
    </location>
</feature>
<evidence type="ECO:0000256" key="1">
    <source>
        <dbReference type="SAM" id="Phobius"/>
    </source>
</evidence>
<dbReference type="Pfam" id="PF09586">
    <property type="entry name" value="YfhO"/>
    <property type="match status" value="2"/>
</dbReference>
<dbReference type="Proteomes" id="UP000004259">
    <property type="component" value="Unassembled WGS sequence"/>
</dbReference>
<feature type="transmembrane region" description="Helical" evidence="1">
    <location>
        <begin position="419"/>
        <end position="436"/>
    </location>
</feature>
<dbReference type="AlphaFoldDB" id="E9S7V6"/>
<dbReference type="InterPro" id="IPR018580">
    <property type="entry name" value="Uncharacterised_YfhO"/>
</dbReference>
<feature type="transmembrane region" description="Helical" evidence="1">
    <location>
        <begin position="482"/>
        <end position="503"/>
    </location>
</feature>
<protein>
    <submittedName>
        <fullName evidence="2">Conserved domain protein</fullName>
    </submittedName>
</protein>
<proteinExistence type="predicted"/>
<feature type="transmembrane region" description="Helical" evidence="1">
    <location>
        <begin position="289"/>
        <end position="313"/>
    </location>
</feature>
<feature type="transmembrane region" description="Helical" evidence="1">
    <location>
        <begin position="241"/>
        <end position="269"/>
    </location>
</feature>
<feature type="transmembrane region" description="Helical" evidence="1">
    <location>
        <begin position="140"/>
        <end position="158"/>
    </location>
</feature>
<feature type="transmembrane region" description="Helical" evidence="1">
    <location>
        <begin position="390"/>
        <end position="413"/>
    </location>
</feature>
<feature type="transmembrane region" description="Helical" evidence="1">
    <location>
        <begin position="828"/>
        <end position="849"/>
    </location>
</feature>
<feature type="transmembrane region" description="Helical" evidence="1">
    <location>
        <begin position="12"/>
        <end position="30"/>
    </location>
</feature>